<keyword evidence="2 9" id="KW-0808">Transferase</keyword>
<evidence type="ECO:0000256" key="3">
    <source>
        <dbReference type="ARBA" id="ARBA00022723"/>
    </source>
</evidence>
<evidence type="ECO:0000313" key="10">
    <source>
        <dbReference type="Proteomes" id="UP000053477"/>
    </source>
</evidence>
<keyword evidence="7" id="KW-0275">Fatty acid biosynthesis</keyword>
<keyword evidence="4" id="KW-0276">Fatty acid metabolism</keyword>
<dbReference type="Pfam" id="PF01648">
    <property type="entry name" value="ACPS"/>
    <property type="match status" value="1"/>
</dbReference>
<accession>A0A0H2SGV7</accession>
<dbReference type="GO" id="GO:0006633">
    <property type="term" value="P:fatty acid biosynthetic process"/>
    <property type="evidence" value="ECO:0007669"/>
    <property type="project" value="UniProtKB-KW"/>
</dbReference>
<dbReference type="GO" id="GO:0000287">
    <property type="term" value="F:magnesium ion binding"/>
    <property type="evidence" value="ECO:0007669"/>
    <property type="project" value="InterPro"/>
</dbReference>
<feature type="domain" description="4'-phosphopantetheinyl transferase" evidence="8">
    <location>
        <begin position="5"/>
        <end position="120"/>
    </location>
</feature>
<dbReference type="EMBL" id="KQ085917">
    <property type="protein sequence ID" value="KLO16336.1"/>
    <property type="molecule type" value="Genomic_DNA"/>
</dbReference>
<keyword evidence="10" id="KW-1185">Reference proteome</keyword>
<keyword evidence="1" id="KW-0444">Lipid biosynthesis</keyword>
<gene>
    <name evidence="9" type="ORF">SCHPADRAFT_919927</name>
</gene>
<dbReference type="HAMAP" id="MF_00101">
    <property type="entry name" value="AcpS"/>
    <property type="match status" value="1"/>
</dbReference>
<dbReference type="STRING" id="27342.A0A0H2SGV7"/>
<evidence type="ECO:0000256" key="1">
    <source>
        <dbReference type="ARBA" id="ARBA00022516"/>
    </source>
</evidence>
<dbReference type="InParanoid" id="A0A0H2SGV7"/>
<proteinExistence type="inferred from homology"/>
<organism evidence="9 10">
    <name type="scientific">Schizopora paradoxa</name>
    <dbReference type="NCBI Taxonomy" id="27342"/>
    <lineage>
        <taxon>Eukaryota</taxon>
        <taxon>Fungi</taxon>
        <taxon>Dikarya</taxon>
        <taxon>Basidiomycota</taxon>
        <taxon>Agaricomycotina</taxon>
        <taxon>Agaricomycetes</taxon>
        <taxon>Hymenochaetales</taxon>
        <taxon>Schizoporaceae</taxon>
        <taxon>Schizopora</taxon>
    </lineage>
</organism>
<dbReference type="Gene3D" id="3.90.470.20">
    <property type="entry name" value="4'-phosphopantetheinyl transferase domain"/>
    <property type="match status" value="1"/>
</dbReference>
<evidence type="ECO:0000256" key="5">
    <source>
        <dbReference type="ARBA" id="ARBA00022842"/>
    </source>
</evidence>
<evidence type="ECO:0000256" key="7">
    <source>
        <dbReference type="ARBA" id="ARBA00023160"/>
    </source>
</evidence>
<dbReference type="SUPFAM" id="SSF56214">
    <property type="entry name" value="4'-phosphopantetheinyl transferase"/>
    <property type="match status" value="1"/>
</dbReference>
<dbReference type="InterPro" id="IPR002582">
    <property type="entry name" value="ACPS"/>
</dbReference>
<keyword evidence="5" id="KW-0460">Magnesium</keyword>
<dbReference type="AlphaFoldDB" id="A0A0H2SGV7"/>
<protein>
    <submittedName>
        <fullName evidence="9">4'-phosphopantetheinyl transferase</fullName>
    </submittedName>
</protein>
<evidence type="ECO:0000259" key="8">
    <source>
        <dbReference type="Pfam" id="PF01648"/>
    </source>
</evidence>
<dbReference type="InterPro" id="IPR037143">
    <property type="entry name" value="4-PPantetheinyl_Trfase_dom_sf"/>
</dbReference>
<dbReference type="InterPro" id="IPR004568">
    <property type="entry name" value="Ppantetheine-prot_Trfase_dom"/>
</dbReference>
<evidence type="ECO:0000256" key="2">
    <source>
        <dbReference type="ARBA" id="ARBA00022679"/>
    </source>
</evidence>
<reference evidence="9 10" key="1">
    <citation type="submission" date="2015-04" db="EMBL/GenBank/DDBJ databases">
        <title>Complete genome sequence of Schizopora paradoxa KUC8140, a cosmopolitan wood degrader in East Asia.</title>
        <authorList>
            <consortium name="DOE Joint Genome Institute"/>
            <person name="Min B."/>
            <person name="Park H."/>
            <person name="Jang Y."/>
            <person name="Kim J.-J."/>
            <person name="Kim K.H."/>
            <person name="Pangilinan J."/>
            <person name="Lipzen A."/>
            <person name="Riley R."/>
            <person name="Grigoriev I.V."/>
            <person name="Spatafora J.W."/>
            <person name="Choi I.-G."/>
        </authorList>
    </citation>
    <scope>NUCLEOTIDE SEQUENCE [LARGE SCALE GENOMIC DNA]</scope>
    <source>
        <strain evidence="9 10">KUC8140</strain>
    </source>
</reference>
<sequence>MPVIGIGVDVVHFPRIISLMAKRGHDRLARRILSPEELQTFRPNSPDCARFLAVRFSVKEAAYKAIYPHAKPTWKDFTYRSVDTERAASKPQLFYHPSSGGSKGTEWRFHVSVSHDGEYVFSNVLVEDQ</sequence>
<dbReference type="NCBIfam" id="TIGR00516">
    <property type="entry name" value="acpS"/>
    <property type="match status" value="1"/>
</dbReference>
<dbReference type="InterPro" id="IPR008278">
    <property type="entry name" value="4-PPantetheinyl_Trfase_dom"/>
</dbReference>
<evidence type="ECO:0000256" key="4">
    <source>
        <dbReference type="ARBA" id="ARBA00022832"/>
    </source>
</evidence>
<dbReference type="NCBIfam" id="TIGR00556">
    <property type="entry name" value="pantethn_trn"/>
    <property type="match status" value="1"/>
</dbReference>
<dbReference type="GO" id="GO:0008897">
    <property type="term" value="F:holo-[acyl-carrier-protein] synthase activity"/>
    <property type="evidence" value="ECO:0007669"/>
    <property type="project" value="InterPro"/>
</dbReference>
<dbReference type="Proteomes" id="UP000053477">
    <property type="component" value="Unassembled WGS sequence"/>
</dbReference>
<name>A0A0H2SGV7_9AGAM</name>
<keyword evidence="6" id="KW-0443">Lipid metabolism</keyword>
<keyword evidence="3" id="KW-0479">Metal-binding</keyword>
<evidence type="ECO:0000256" key="6">
    <source>
        <dbReference type="ARBA" id="ARBA00023098"/>
    </source>
</evidence>
<evidence type="ECO:0000313" key="9">
    <source>
        <dbReference type="EMBL" id="KLO16336.1"/>
    </source>
</evidence>
<dbReference type="OrthoDB" id="15433at2759"/>